<dbReference type="AlphaFoldDB" id="A0ABD2W4G8"/>
<evidence type="ECO:0000313" key="2">
    <source>
        <dbReference type="Proteomes" id="UP001627154"/>
    </source>
</evidence>
<sequence length="106" mass="11643">MSHVFLRNRGYSSRSSSQDFRVHYGGMPTPCPVETITLCTACTHHSAQFILHIRGSCIMKILSRSLYDYTLCICTRIAADCRSRAGLALVISGIGPQTLSETHPIG</sequence>
<proteinExistence type="predicted"/>
<gene>
    <name evidence="1" type="ORF">TKK_016894</name>
</gene>
<accession>A0ABD2W4G8</accession>
<reference evidence="1 2" key="1">
    <citation type="journal article" date="2024" name="bioRxiv">
        <title>A reference genome for Trichogramma kaykai: A tiny desert-dwelling parasitoid wasp with competing sex-ratio distorters.</title>
        <authorList>
            <person name="Culotta J."/>
            <person name="Lindsey A.R."/>
        </authorList>
    </citation>
    <scope>NUCLEOTIDE SEQUENCE [LARGE SCALE GENOMIC DNA]</scope>
    <source>
        <strain evidence="1 2">KSX58</strain>
    </source>
</reference>
<name>A0ABD2W4G8_9HYME</name>
<organism evidence="1 2">
    <name type="scientific">Trichogramma kaykai</name>
    <dbReference type="NCBI Taxonomy" id="54128"/>
    <lineage>
        <taxon>Eukaryota</taxon>
        <taxon>Metazoa</taxon>
        <taxon>Ecdysozoa</taxon>
        <taxon>Arthropoda</taxon>
        <taxon>Hexapoda</taxon>
        <taxon>Insecta</taxon>
        <taxon>Pterygota</taxon>
        <taxon>Neoptera</taxon>
        <taxon>Endopterygota</taxon>
        <taxon>Hymenoptera</taxon>
        <taxon>Apocrita</taxon>
        <taxon>Proctotrupomorpha</taxon>
        <taxon>Chalcidoidea</taxon>
        <taxon>Trichogrammatidae</taxon>
        <taxon>Trichogramma</taxon>
    </lineage>
</organism>
<dbReference type="Proteomes" id="UP001627154">
    <property type="component" value="Unassembled WGS sequence"/>
</dbReference>
<comment type="caution">
    <text evidence="1">The sequence shown here is derived from an EMBL/GenBank/DDBJ whole genome shotgun (WGS) entry which is preliminary data.</text>
</comment>
<dbReference type="EMBL" id="JBJJXI010000136">
    <property type="protein sequence ID" value="KAL3387797.1"/>
    <property type="molecule type" value="Genomic_DNA"/>
</dbReference>
<protein>
    <submittedName>
        <fullName evidence="1">Uncharacterized protein</fullName>
    </submittedName>
</protein>
<keyword evidence="2" id="KW-1185">Reference proteome</keyword>
<evidence type="ECO:0000313" key="1">
    <source>
        <dbReference type="EMBL" id="KAL3387797.1"/>
    </source>
</evidence>